<evidence type="ECO:0000313" key="2">
    <source>
        <dbReference type="EMBL" id="AVQ32013.1"/>
    </source>
</evidence>
<keyword evidence="3" id="KW-1185">Reference proteome</keyword>
<organism evidence="2 3">
    <name type="scientific">Fusobacterium varium ATCC 27725</name>
    <dbReference type="NCBI Taxonomy" id="469618"/>
    <lineage>
        <taxon>Bacteria</taxon>
        <taxon>Fusobacteriati</taxon>
        <taxon>Fusobacteriota</taxon>
        <taxon>Fusobacteriia</taxon>
        <taxon>Fusobacteriales</taxon>
        <taxon>Fusobacteriaceae</taxon>
        <taxon>Fusobacterium</taxon>
    </lineage>
</organism>
<gene>
    <name evidence="2" type="ORF">C4N18_12565</name>
</gene>
<dbReference type="RefSeq" id="WP_005948379.1">
    <property type="nucleotide sequence ID" value="NZ_CP028103.1"/>
</dbReference>
<name>A0ABN5JLI5_FUSVA</name>
<accession>A0ABN5JLI5</accession>
<proteinExistence type="predicted"/>
<sequence>MVVKITKVKNHLESNFEFTLENFEKELNDLKRDYKINNVSNMEELIIEKIKFFHYLEEGKAGNPLVIKDSDKNGGIVVMLTGKDKEIVSYLINTTIK</sequence>
<evidence type="ECO:0000313" key="3">
    <source>
        <dbReference type="Proteomes" id="UP000241238"/>
    </source>
</evidence>
<protein>
    <submittedName>
        <fullName evidence="2">Uncharacterized protein</fullName>
    </submittedName>
</protein>
<dbReference type="Proteomes" id="UP000241238">
    <property type="component" value="Chromosome"/>
</dbReference>
<evidence type="ECO:0000256" key="1">
    <source>
        <dbReference type="SAM" id="Coils"/>
    </source>
</evidence>
<dbReference type="EMBL" id="CP028103">
    <property type="protein sequence ID" value="AVQ32013.1"/>
    <property type="molecule type" value="Genomic_DNA"/>
</dbReference>
<reference evidence="3" key="1">
    <citation type="journal article" date="2018" name="MSphere">
        <title>Fusobacterium Genomics Using MinION and Illumina Sequencing Enables Genome Completion and Correction.</title>
        <authorList>
            <person name="Todd S.M."/>
            <person name="Settlage R.E."/>
            <person name="Lahmers K.K."/>
            <person name="Slade D.J."/>
        </authorList>
    </citation>
    <scope>NUCLEOTIDE SEQUENCE [LARGE SCALE GENOMIC DNA]</scope>
    <source>
        <strain evidence="3">ATCC 27725</strain>
    </source>
</reference>
<keyword evidence="1" id="KW-0175">Coiled coil</keyword>
<feature type="coiled-coil region" evidence="1">
    <location>
        <begin position="13"/>
        <end position="40"/>
    </location>
</feature>
<dbReference type="GeneID" id="77468831"/>